<sequence>MFFKQTKRAHFARAPKLFAFGVSALSATLLMASMTTAAHAARPNSQVPGATIVITGDPGGSVRERYNEIRQINQLGQKVEIRRGNCMSSCTMFLGANDVCVSPQAVLGFHGPSNHGAKLAPDKFEKWSRVIASHYPEAIRNWYMTNARFKIYSATRLSGAELIRLGVRPCP</sequence>
<dbReference type="EMBL" id="AMRK01000001">
    <property type="protein sequence ID" value="EKE74349.1"/>
    <property type="molecule type" value="Genomic_DNA"/>
</dbReference>
<comment type="caution">
    <text evidence="2">The sequence shown here is derived from an EMBL/GenBank/DDBJ whole genome shotgun (WGS) entry which is preliminary data.</text>
</comment>
<feature type="signal peptide" evidence="1">
    <location>
        <begin position="1"/>
        <end position="40"/>
    </location>
</feature>
<dbReference type="PATRIC" id="fig|1208323.3.peg.298"/>
<dbReference type="AlphaFoldDB" id="K2JVL4"/>
<dbReference type="RefSeq" id="WP_009570195.1">
    <property type="nucleotide sequence ID" value="NZ_AMRK01000001.1"/>
</dbReference>
<name>K2JVL4_9RHOB</name>
<feature type="chain" id="PRO_5003859488" description="Lipoprotein" evidence="1">
    <location>
        <begin position="41"/>
        <end position="171"/>
    </location>
</feature>
<evidence type="ECO:0000313" key="2">
    <source>
        <dbReference type="EMBL" id="EKE74349.1"/>
    </source>
</evidence>
<keyword evidence="3" id="KW-1185">Reference proteome</keyword>
<reference evidence="2 3" key="1">
    <citation type="submission" date="2012-09" db="EMBL/GenBank/DDBJ databases">
        <title>Celeribacter baekdonensis B30 Genome Sequencing.</title>
        <authorList>
            <person name="Wang W."/>
        </authorList>
    </citation>
    <scope>NUCLEOTIDE SEQUENCE [LARGE SCALE GENOMIC DNA]</scope>
    <source>
        <strain evidence="2 3">B30</strain>
    </source>
</reference>
<accession>K2JVL4</accession>
<evidence type="ECO:0008006" key="4">
    <source>
        <dbReference type="Google" id="ProtNLM"/>
    </source>
</evidence>
<protein>
    <recommendedName>
        <fullName evidence="4">Lipoprotein</fullName>
    </recommendedName>
</protein>
<keyword evidence="1" id="KW-0732">Signal</keyword>
<dbReference type="STRING" id="1208323.B30_01445"/>
<gene>
    <name evidence="2" type="ORF">B30_01445</name>
</gene>
<evidence type="ECO:0000256" key="1">
    <source>
        <dbReference type="SAM" id="SignalP"/>
    </source>
</evidence>
<dbReference type="eggNOG" id="ENOG502Z8ZH">
    <property type="taxonomic scope" value="Bacteria"/>
</dbReference>
<proteinExistence type="predicted"/>
<evidence type="ECO:0000313" key="3">
    <source>
        <dbReference type="Proteomes" id="UP000006762"/>
    </source>
</evidence>
<dbReference type="OrthoDB" id="7774376at2"/>
<organism evidence="2 3">
    <name type="scientific">Celeribacter baekdonensis B30</name>
    <dbReference type="NCBI Taxonomy" id="1208323"/>
    <lineage>
        <taxon>Bacteria</taxon>
        <taxon>Pseudomonadati</taxon>
        <taxon>Pseudomonadota</taxon>
        <taxon>Alphaproteobacteria</taxon>
        <taxon>Rhodobacterales</taxon>
        <taxon>Roseobacteraceae</taxon>
        <taxon>Celeribacter</taxon>
    </lineage>
</organism>
<dbReference type="Proteomes" id="UP000006762">
    <property type="component" value="Unassembled WGS sequence"/>
</dbReference>